<evidence type="ECO:0000313" key="4">
    <source>
        <dbReference type="EMBL" id="TCC29102.1"/>
    </source>
</evidence>
<feature type="domain" description="Helicase C-terminal" evidence="3">
    <location>
        <begin position="748"/>
        <end position="898"/>
    </location>
</feature>
<organism evidence="4 5">
    <name type="scientific">Kribbella speibonae</name>
    <dbReference type="NCBI Taxonomy" id="1572660"/>
    <lineage>
        <taxon>Bacteria</taxon>
        <taxon>Bacillati</taxon>
        <taxon>Actinomycetota</taxon>
        <taxon>Actinomycetes</taxon>
        <taxon>Propionibacteriales</taxon>
        <taxon>Kribbellaceae</taxon>
        <taxon>Kribbella</taxon>
    </lineage>
</organism>
<evidence type="ECO:0000256" key="1">
    <source>
        <dbReference type="ARBA" id="ARBA00022801"/>
    </source>
</evidence>
<dbReference type="SUPFAM" id="SSF52540">
    <property type="entry name" value="P-loop containing nucleoside triphosphate hydrolases"/>
    <property type="match status" value="2"/>
</dbReference>
<comment type="caution">
    <text evidence="4">The sequence shown here is derived from an EMBL/GenBank/DDBJ whole genome shotgun (WGS) entry which is preliminary data.</text>
</comment>
<dbReference type="Proteomes" id="UP000294225">
    <property type="component" value="Unassembled WGS sequence"/>
</dbReference>
<keyword evidence="4" id="KW-0067">ATP-binding</keyword>
<dbReference type="Gene3D" id="3.40.50.300">
    <property type="entry name" value="P-loop containing nucleotide triphosphate hydrolases"/>
    <property type="match status" value="1"/>
</dbReference>
<dbReference type="InterPro" id="IPR014001">
    <property type="entry name" value="Helicase_ATP-bd"/>
</dbReference>
<protein>
    <submittedName>
        <fullName evidence="4">DEAD/DEAH box helicase</fullName>
    </submittedName>
</protein>
<dbReference type="PROSITE" id="PS51192">
    <property type="entry name" value="HELICASE_ATP_BIND_1"/>
    <property type="match status" value="1"/>
</dbReference>
<keyword evidence="4" id="KW-0347">Helicase</keyword>
<dbReference type="EMBL" id="SJKC01000010">
    <property type="protein sequence ID" value="TCC29102.1"/>
    <property type="molecule type" value="Genomic_DNA"/>
</dbReference>
<keyword evidence="4" id="KW-0547">Nucleotide-binding</keyword>
<gene>
    <name evidence="4" type="ORF">E0H92_43815</name>
</gene>
<dbReference type="RefSeq" id="WP_131500479.1">
    <property type="nucleotide sequence ID" value="NZ_SJKC01000010.1"/>
</dbReference>
<accession>A0A4V2M2Q5</accession>
<dbReference type="Pfam" id="PF00176">
    <property type="entry name" value="SNF2-rel_dom"/>
    <property type="match status" value="1"/>
</dbReference>
<feature type="domain" description="Helicase ATP-binding" evidence="2">
    <location>
        <begin position="468"/>
        <end position="622"/>
    </location>
</feature>
<dbReference type="GO" id="GO:0004386">
    <property type="term" value="F:helicase activity"/>
    <property type="evidence" value="ECO:0007669"/>
    <property type="project" value="UniProtKB-KW"/>
</dbReference>
<dbReference type="PROSITE" id="PS51194">
    <property type="entry name" value="HELICASE_CTER"/>
    <property type="match status" value="1"/>
</dbReference>
<dbReference type="Pfam" id="PF12419">
    <property type="entry name" value="DUF3670"/>
    <property type="match status" value="1"/>
</dbReference>
<dbReference type="InterPro" id="IPR000330">
    <property type="entry name" value="SNF2_N"/>
</dbReference>
<dbReference type="InterPro" id="IPR049730">
    <property type="entry name" value="SNF2/RAD54-like_C"/>
</dbReference>
<evidence type="ECO:0000259" key="2">
    <source>
        <dbReference type="PROSITE" id="PS51192"/>
    </source>
</evidence>
<dbReference type="AlphaFoldDB" id="A0A4V2M2Q5"/>
<dbReference type="InterPro" id="IPR022138">
    <property type="entry name" value="DUF3670"/>
</dbReference>
<sequence>MFDAVFVPADPPRAGRLALYGDLAGAGETADGTVELVLPRGTTVRRTTVPARLLSMDEVLTRLTEQDDARGHASTSWAAWRAAGLAGLVLIGRGRLVPYRSPEGYGAWRVAPLDPLDHAWLRNLSAAMPAYGHALPLDGTRPVRLIEPEHLVRAFWDALADTLVRTPAAAVAARPGAAPFAAVDPKQLPGPTAWLDETALAEQAGTRLVLRIEPPEDAPDFRAVLQLRSGVDPSLLVDVADMWNAPAAVLTALGERAETDLLLALRRGARVWPPLGSALRDAAPEDIPIDDDALEELAEGSTALEGAGIEVLWPTELFAGELAVRATVATPTPGAVTGPDFSLTELVAFRWRPTLDGQDLTEAEVAALAEAKRPMIRMRGRWIRVDHDLVRRLRNGSSRKLTGAEALGAALTGTIEVDGELVPFDADGSLAAMLARLRTAEEPAPFIEPAGLQATLRDYQRRGVAWMAQLANLGLGGCLADDMGLGKTIQVIALHLQLQGRGPTVVVCPSTLLGTWEREFGRFAPGVPTRRYHGPGRTLSDLAPDEVVLTTYGVVRQDHRVLGEIAWGLAVADEAQHAKNPLSRTARALRTLPSATRIALTGTPVENRLSELWSILDWAAPGLLGTLDRFRHDVAVPVERFHDDEATARLGRVTRPFLLRRRKSDPGIAPELPQKSEHDVVVPLTTEQATLYQAVAKETLAKIEEAEGIARRGLVLSLLTQLKQVCNHPAQFLHEPGPLERRSGKLAALDELLDVILAEGESVLIFSQYVEMCRLIEAHLAARQVKTLFLHGGIGVRKREQMVEQFQSGEAPVFLLSLKAGGVGLTLTQATHVVHYDRWWNPAVEDQATDRAYRIGQDRPVQVHRLVTENTLEDRIATVINAKRDLADAVVGSGEAWLSELSDAELTELVELSTGPVRSGSASAYNPSAVGKSDA</sequence>
<dbReference type="Pfam" id="PF00271">
    <property type="entry name" value="Helicase_C"/>
    <property type="match status" value="1"/>
</dbReference>
<dbReference type="GO" id="GO:0005524">
    <property type="term" value="F:ATP binding"/>
    <property type="evidence" value="ECO:0007669"/>
    <property type="project" value="InterPro"/>
</dbReference>
<dbReference type="SMART" id="SM00490">
    <property type="entry name" value="HELICc"/>
    <property type="match status" value="1"/>
</dbReference>
<dbReference type="InterPro" id="IPR001650">
    <property type="entry name" value="Helicase_C-like"/>
</dbReference>
<dbReference type="PANTHER" id="PTHR10799">
    <property type="entry name" value="SNF2/RAD54 HELICASE FAMILY"/>
    <property type="match status" value="1"/>
</dbReference>
<dbReference type="GO" id="GO:0016787">
    <property type="term" value="F:hydrolase activity"/>
    <property type="evidence" value="ECO:0007669"/>
    <property type="project" value="UniProtKB-KW"/>
</dbReference>
<evidence type="ECO:0000259" key="3">
    <source>
        <dbReference type="PROSITE" id="PS51194"/>
    </source>
</evidence>
<dbReference type="InterPro" id="IPR038718">
    <property type="entry name" value="SNF2-like_sf"/>
</dbReference>
<proteinExistence type="predicted"/>
<dbReference type="CDD" id="cd18793">
    <property type="entry name" value="SF2_C_SNF"/>
    <property type="match status" value="1"/>
</dbReference>
<name>A0A4V2M2Q5_9ACTN</name>
<evidence type="ECO:0000313" key="5">
    <source>
        <dbReference type="Proteomes" id="UP000294225"/>
    </source>
</evidence>
<dbReference type="FunFam" id="3.40.50.10810:FF:000031">
    <property type="entry name" value="Helicase, SNF2/RAD54 family"/>
    <property type="match status" value="1"/>
</dbReference>
<dbReference type="FunFam" id="3.40.50.300:FF:000533">
    <property type="entry name" value="Helicase, Snf2 family"/>
    <property type="match status" value="1"/>
</dbReference>
<keyword evidence="1" id="KW-0378">Hydrolase</keyword>
<reference evidence="4 5" key="1">
    <citation type="submission" date="2019-02" db="EMBL/GenBank/DDBJ databases">
        <title>Kribbella capetownensis sp. nov. and Kribbella speibonae sp. nov., isolated from soil.</title>
        <authorList>
            <person name="Curtis S.M."/>
            <person name="Norton I."/>
            <person name="Everest G.J."/>
            <person name="Meyers P.R."/>
        </authorList>
    </citation>
    <scope>NUCLEOTIDE SEQUENCE [LARGE SCALE GENOMIC DNA]</scope>
    <source>
        <strain evidence="4 5">YM55</strain>
    </source>
</reference>
<dbReference type="SMART" id="SM00487">
    <property type="entry name" value="DEXDc"/>
    <property type="match status" value="1"/>
</dbReference>
<dbReference type="Gene3D" id="3.40.50.10810">
    <property type="entry name" value="Tandem AAA-ATPase domain"/>
    <property type="match status" value="1"/>
</dbReference>
<dbReference type="InterPro" id="IPR027417">
    <property type="entry name" value="P-loop_NTPase"/>
</dbReference>